<dbReference type="InterPro" id="IPR011577">
    <property type="entry name" value="Cyt_b561_bac/Ni-Hgenase"/>
</dbReference>
<dbReference type="InterPro" id="IPR016174">
    <property type="entry name" value="Di-haem_cyt_TM"/>
</dbReference>
<accession>A0ABN6D7B9</accession>
<evidence type="ECO:0000256" key="8">
    <source>
        <dbReference type="ARBA" id="ARBA00022982"/>
    </source>
</evidence>
<evidence type="ECO:0000313" key="14">
    <source>
        <dbReference type="EMBL" id="BCO27939.1"/>
    </source>
</evidence>
<evidence type="ECO:0000256" key="11">
    <source>
        <dbReference type="ARBA" id="ARBA00023136"/>
    </source>
</evidence>
<feature type="domain" description="Cytochrome b561 bacterial/Ni-hydrogenase" evidence="13">
    <location>
        <begin position="8"/>
        <end position="192"/>
    </location>
</feature>
<evidence type="ECO:0000313" key="15">
    <source>
        <dbReference type="Proteomes" id="UP000824366"/>
    </source>
</evidence>
<feature type="transmembrane region" description="Helical" evidence="12">
    <location>
        <begin position="114"/>
        <end position="138"/>
    </location>
</feature>
<feature type="transmembrane region" description="Helical" evidence="12">
    <location>
        <begin position="12"/>
        <end position="30"/>
    </location>
</feature>
<evidence type="ECO:0000256" key="6">
    <source>
        <dbReference type="ARBA" id="ARBA00022692"/>
    </source>
</evidence>
<sequence>MARVYLFKGFERFWHWSQAALIIFMLLTGFEVHGTYSVFGFEKAVNFHTLAAWTLVGLWVFAIFWHLTTGEWRQYIPTTKKIMAVAQFYSSGIFKGEPHPFKPTPSHKHNPMQLLTYLGVLTLLSPLIWVTGWLYLFYADWAAWGLSGLQLQWVATGHTIGAFLMLAFLISHLYLATTGHTVTAHLKSMITGWEETEEDEPAGKRA</sequence>
<proteinExistence type="inferred from homology"/>
<keyword evidence="8" id="KW-0249">Electron transport</keyword>
<organism evidence="14 15">
    <name type="scientific">Rhodoferax lithotrophicus</name>
    <dbReference type="NCBI Taxonomy" id="2798804"/>
    <lineage>
        <taxon>Bacteria</taxon>
        <taxon>Pseudomonadati</taxon>
        <taxon>Pseudomonadota</taxon>
        <taxon>Betaproteobacteria</taxon>
        <taxon>Burkholderiales</taxon>
        <taxon>Comamonadaceae</taxon>
        <taxon>Rhodoferax</taxon>
    </lineage>
</organism>
<gene>
    <name evidence="14" type="ORF">MIZ03_2832</name>
</gene>
<dbReference type="Pfam" id="PF01292">
    <property type="entry name" value="Ni_hydr_CYTB"/>
    <property type="match status" value="1"/>
</dbReference>
<keyword evidence="3" id="KW-0813">Transport</keyword>
<reference evidence="14 15" key="1">
    <citation type="journal article" date="2021" name="Microbiol. Spectr.">
        <title>A Single Bacterium Capable of Oxidation and Reduction of Iron at Circumneutral pH.</title>
        <authorList>
            <person name="Kato S."/>
            <person name="Ohkuma M."/>
        </authorList>
    </citation>
    <scope>NUCLEOTIDE SEQUENCE [LARGE SCALE GENOMIC DNA]</scope>
    <source>
        <strain evidence="14 15">MIZ03</strain>
    </source>
</reference>
<dbReference type="Proteomes" id="UP000824366">
    <property type="component" value="Chromosome"/>
</dbReference>
<keyword evidence="5" id="KW-0349">Heme</keyword>
<protein>
    <submittedName>
        <fullName evidence="14">Thiosulfate reductase cytochrome B subunit PhsC</fullName>
    </submittedName>
</protein>
<name>A0ABN6D7B9_9BURK</name>
<dbReference type="PRINTS" id="PR00161">
    <property type="entry name" value="NIHGNASECYTB"/>
</dbReference>
<keyword evidence="11 12" id="KW-0472">Membrane</keyword>
<dbReference type="InterPro" id="IPR051542">
    <property type="entry name" value="Hydrogenase_cytochrome"/>
</dbReference>
<dbReference type="RefSeq" id="WP_223903943.1">
    <property type="nucleotide sequence ID" value="NZ_AP024238.1"/>
</dbReference>
<keyword evidence="9 12" id="KW-1133">Transmembrane helix</keyword>
<dbReference type="InterPro" id="IPR000516">
    <property type="entry name" value="Ni-dep_Hydgase_cyt-B"/>
</dbReference>
<keyword evidence="15" id="KW-1185">Reference proteome</keyword>
<keyword evidence="4" id="KW-1003">Cell membrane</keyword>
<dbReference type="PANTHER" id="PTHR30485">
    <property type="entry name" value="NI/FE-HYDROGENASE 1 B-TYPE CYTOCHROME SUBUNIT"/>
    <property type="match status" value="1"/>
</dbReference>
<feature type="transmembrane region" description="Helical" evidence="12">
    <location>
        <begin position="50"/>
        <end position="67"/>
    </location>
</feature>
<dbReference type="PANTHER" id="PTHR30485:SF1">
    <property type="entry name" value="CYTOCHROME YDHU-RELATED"/>
    <property type="match status" value="1"/>
</dbReference>
<evidence type="ECO:0000256" key="5">
    <source>
        <dbReference type="ARBA" id="ARBA00022617"/>
    </source>
</evidence>
<dbReference type="EMBL" id="AP024238">
    <property type="protein sequence ID" value="BCO27939.1"/>
    <property type="molecule type" value="Genomic_DNA"/>
</dbReference>
<dbReference type="Gene3D" id="1.20.950.20">
    <property type="entry name" value="Transmembrane di-heme cytochromes, Chain C"/>
    <property type="match status" value="1"/>
</dbReference>
<evidence type="ECO:0000256" key="1">
    <source>
        <dbReference type="ARBA" id="ARBA00004651"/>
    </source>
</evidence>
<evidence type="ECO:0000256" key="2">
    <source>
        <dbReference type="ARBA" id="ARBA00008622"/>
    </source>
</evidence>
<evidence type="ECO:0000256" key="12">
    <source>
        <dbReference type="SAM" id="Phobius"/>
    </source>
</evidence>
<evidence type="ECO:0000256" key="10">
    <source>
        <dbReference type="ARBA" id="ARBA00023004"/>
    </source>
</evidence>
<evidence type="ECO:0000256" key="9">
    <source>
        <dbReference type="ARBA" id="ARBA00022989"/>
    </source>
</evidence>
<dbReference type="SUPFAM" id="SSF81342">
    <property type="entry name" value="Transmembrane di-heme cytochromes"/>
    <property type="match status" value="1"/>
</dbReference>
<feature type="transmembrane region" description="Helical" evidence="12">
    <location>
        <begin position="158"/>
        <end position="177"/>
    </location>
</feature>
<comment type="subcellular location">
    <subcellularLocation>
        <location evidence="1">Cell membrane</location>
        <topology evidence="1">Multi-pass membrane protein</topology>
    </subcellularLocation>
</comment>
<keyword evidence="6 12" id="KW-0812">Transmembrane</keyword>
<keyword evidence="7" id="KW-0479">Metal-binding</keyword>
<evidence type="ECO:0000259" key="13">
    <source>
        <dbReference type="Pfam" id="PF01292"/>
    </source>
</evidence>
<evidence type="ECO:0000256" key="3">
    <source>
        <dbReference type="ARBA" id="ARBA00022448"/>
    </source>
</evidence>
<evidence type="ECO:0000256" key="7">
    <source>
        <dbReference type="ARBA" id="ARBA00022723"/>
    </source>
</evidence>
<comment type="similarity">
    <text evidence="2">Belongs to the HupC/HyaC/HydC family.</text>
</comment>
<keyword evidence="10" id="KW-0408">Iron</keyword>
<evidence type="ECO:0000256" key="4">
    <source>
        <dbReference type="ARBA" id="ARBA00022475"/>
    </source>
</evidence>